<dbReference type="EMBL" id="CAMXCT020004447">
    <property type="protein sequence ID" value="CAL1162520.1"/>
    <property type="molecule type" value="Genomic_DNA"/>
</dbReference>
<evidence type="ECO:0000256" key="2">
    <source>
        <dbReference type="ARBA" id="ARBA00009457"/>
    </source>
</evidence>
<feature type="domain" description="WW" evidence="7">
    <location>
        <begin position="877"/>
        <end position="912"/>
    </location>
</feature>
<dbReference type="SUPFAM" id="SSF51197">
    <property type="entry name" value="Clavaminate synthase-like"/>
    <property type="match status" value="1"/>
</dbReference>
<feature type="compositionally biased region" description="Pro residues" evidence="6">
    <location>
        <begin position="1083"/>
        <end position="1101"/>
    </location>
</feature>
<dbReference type="InterPro" id="IPR003347">
    <property type="entry name" value="JmjC_dom"/>
</dbReference>
<dbReference type="PROSITE" id="PS50020">
    <property type="entry name" value="WW_DOMAIN_2"/>
    <property type="match status" value="1"/>
</dbReference>
<dbReference type="Proteomes" id="UP001152797">
    <property type="component" value="Unassembled WGS sequence"/>
</dbReference>
<feature type="region of interest" description="Disordered" evidence="6">
    <location>
        <begin position="1138"/>
        <end position="1172"/>
    </location>
</feature>
<dbReference type="PANTHER" id="PTHR12461">
    <property type="entry name" value="HYPOXIA-INDUCIBLE FACTOR 1 ALPHA INHIBITOR-RELATED"/>
    <property type="match status" value="1"/>
</dbReference>
<dbReference type="InterPro" id="IPR001202">
    <property type="entry name" value="WW_dom"/>
</dbReference>
<proteinExistence type="inferred from homology"/>
<reference evidence="9" key="1">
    <citation type="submission" date="2022-10" db="EMBL/GenBank/DDBJ databases">
        <authorList>
            <person name="Chen Y."/>
            <person name="Dougan E. K."/>
            <person name="Chan C."/>
            <person name="Rhodes N."/>
            <person name="Thang M."/>
        </authorList>
    </citation>
    <scope>NUCLEOTIDE SEQUENCE</scope>
</reference>
<keyword evidence="3" id="KW-0812">Transmembrane</keyword>
<comment type="similarity">
    <text evidence="2">Belongs to the CDC50/LEM3 family.</text>
</comment>
<dbReference type="GO" id="GO:0016020">
    <property type="term" value="C:membrane"/>
    <property type="evidence" value="ECO:0007669"/>
    <property type="project" value="UniProtKB-SubCell"/>
</dbReference>
<keyword evidence="4" id="KW-1133">Transmembrane helix</keyword>
<dbReference type="EMBL" id="CAMXCT030004447">
    <property type="protein sequence ID" value="CAL4796457.1"/>
    <property type="molecule type" value="Genomic_DNA"/>
</dbReference>
<gene>
    <name evidence="9" type="ORF">C1SCF055_LOCUS34518</name>
</gene>
<keyword evidence="11" id="KW-1185">Reference proteome</keyword>
<feature type="compositionally biased region" description="Basic and acidic residues" evidence="6">
    <location>
        <begin position="847"/>
        <end position="879"/>
    </location>
</feature>
<feature type="compositionally biased region" description="Polar residues" evidence="6">
    <location>
        <begin position="327"/>
        <end position="350"/>
    </location>
</feature>
<dbReference type="InterPro" id="IPR014710">
    <property type="entry name" value="RmlC-like_jellyroll"/>
</dbReference>
<dbReference type="OrthoDB" id="439605at2759"/>
<feature type="region of interest" description="Disordered" evidence="6">
    <location>
        <begin position="1074"/>
        <end position="1109"/>
    </location>
</feature>
<name>A0A9P1GD99_9DINO</name>
<evidence type="ECO:0000259" key="7">
    <source>
        <dbReference type="PROSITE" id="PS50020"/>
    </source>
</evidence>
<feature type="compositionally biased region" description="Basic and acidic residues" evidence="6">
    <location>
        <begin position="1138"/>
        <end position="1155"/>
    </location>
</feature>
<comment type="caution">
    <text evidence="9">The sequence shown here is derived from an EMBL/GenBank/DDBJ whole genome shotgun (WGS) entry which is preliminary data.</text>
</comment>
<evidence type="ECO:0000313" key="10">
    <source>
        <dbReference type="EMBL" id="CAL1162520.1"/>
    </source>
</evidence>
<feature type="region of interest" description="Disordered" evidence="6">
    <location>
        <begin position="945"/>
        <end position="1052"/>
    </location>
</feature>
<evidence type="ECO:0000259" key="8">
    <source>
        <dbReference type="PROSITE" id="PS51184"/>
    </source>
</evidence>
<evidence type="ECO:0000256" key="5">
    <source>
        <dbReference type="ARBA" id="ARBA00023136"/>
    </source>
</evidence>
<dbReference type="InterPro" id="IPR005045">
    <property type="entry name" value="CDC50/LEM3_fam"/>
</dbReference>
<evidence type="ECO:0000256" key="4">
    <source>
        <dbReference type="ARBA" id="ARBA00022989"/>
    </source>
</evidence>
<sequence length="1629" mass="182797">MALGGVYSQSSGPTEVVVSYRAGDTTKSFSLLEDLTGTVQIHYEIPGVLLNNKDYVSSKDQDSVYTFFSSVSCSNADTLAWATLRRGSDSSFINRLTAAGTGLTPCGLVNLALFTDSYALERQNSTAWEAVSIDSSNVAWSRDQYSFEKVYEDQGTVYLANERASWLPPEWLEHWKVWQRTPPGQTVRNLWGVVEGGLAKGNYRINFLENSPIWEEWGVPERRLILTGNPSWLGNIGAMQTLAGAMFVFGSCELILLISLVVLVFVLKIQPVVSDPDPSPPPPAAQMAPAQMALASQRQREVVHSMRVCGASFSRSRAQVTREEYANDQSKQLSGGSESQTLKPFNRNNGNGRIFCHPNATVRTNECKPFRRLWEDRASRTSFSARFDEQMRRTVMAQRARQLLRVPFVEAARRGGSLLLRHAETGERLEVALVAEADVHSRSGERFAAWLVGGQVPRVDCASEDGFQQALRYVRRRVPVVMLNLELMPATRKWDVEYLRRHCNEWPGMNVLRSDSTENRYLYYVPEQADRDMSAFQAAPRRASADLRLSFETFLQRSKQDPKGCYYLQAPMVLRNATEQGLQETWNRGMDAELRADCESRVNWQRLEALQAAGGFGYWSRSQLFVGPSESLSPVHYDQYDNIYMQVAGEKRFLLFDPRCADGLYPFPVSHPYDEYAMVDLEQPDLQSFPKLRSLEGRGMVASVKKGEAIFIPTHWWHHVQGLTEPGDGPWSISVNFWFAIHKVLLEGPHPFPPHLELELARHVELLLSDVGGSAAVGSLARELLEDAEGSRSEVNEVRATLILFGNQGCAPAILAVKSWMVMSSGHKWSQFSQEKRAKTSKSSSKPVDKDQPNVVEKSSKDSKAEKTSKSAKSTKERLPPGWIKVASKSHPGAFYYAHPASKRTQAHPPKTMYLGLPEPAASEPLTLLGTPLPGAKVQKAAEEAKEAKEAKARAEAAKAQRAKDETLRKQQERNEKLKKAEEEAKVESRAAEEVIRKAREKRKAEAESQSQFEAEGSVPTRPKREKKAVGIHFDRSKQEEMAQDSDGESEELDLEKLKKKFRAKVEARNLELIPDLDFSDEPLPPLPPPPPLAPLPPPPLEEARPAEVKMDKKDEAIWCLRGKEDETKSERTRIESLEAKHEQGGEEEIQKDPQDAEAPGQSGEGREGAEEVREDVEERCLCFKFIVLLEQQFIVRLSSGGPSLLLRNFVLDRLAHLLGPGNVQGYLAEHFPAERFHRSLVAKALGPSERGAKRPWQPWWSGEAGSYASYALMAESPGSAQSELFEAEGGAEAPPRSEAVQQELLVKASLKELNYDILEDDENSDVASPFSEGCSADEGSEKRGSRSRSPRRLGAWWDDDEAVPKPNGREIQAPIKTEEEKQKGIEELTRAEQELEEQRLIAHASVLAGLNRDGDGDGDSATSEAPEGAAPQPERPPPRTPPRFRSEGPMEVGLEWLERQLKKLSSQGLQSFADRVHKDVIRRGGPDAPYKVMALFGKAFLKEKDERRRKVFFYAFNELCRPLRKEPNSSYSKVMRHASWGFLKTMTRGTELLSQAERAYYPRFLRRHSSSSDEASFIWRAAGESKDTKEWQERLTRWEAALMSGTVLSASSYDTRGSRHEKKVRLFR</sequence>
<dbReference type="Gene3D" id="2.60.120.10">
    <property type="entry name" value="Jelly Rolls"/>
    <property type="match status" value="1"/>
</dbReference>
<dbReference type="Pfam" id="PF13621">
    <property type="entry name" value="Cupin_8"/>
    <property type="match status" value="1"/>
</dbReference>
<feature type="compositionally biased region" description="Acidic residues" evidence="6">
    <location>
        <begin position="1042"/>
        <end position="1052"/>
    </location>
</feature>
<dbReference type="Pfam" id="PF03381">
    <property type="entry name" value="CDC50"/>
    <property type="match status" value="1"/>
</dbReference>
<feature type="region of interest" description="Disordered" evidence="6">
    <location>
        <begin position="831"/>
        <end position="883"/>
    </location>
</feature>
<evidence type="ECO:0000256" key="1">
    <source>
        <dbReference type="ARBA" id="ARBA00004370"/>
    </source>
</evidence>
<reference evidence="10" key="2">
    <citation type="submission" date="2024-04" db="EMBL/GenBank/DDBJ databases">
        <authorList>
            <person name="Chen Y."/>
            <person name="Shah S."/>
            <person name="Dougan E. K."/>
            <person name="Thang M."/>
            <person name="Chan C."/>
        </authorList>
    </citation>
    <scope>NUCLEOTIDE SEQUENCE [LARGE SCALE GENOMIC DNA]</scope>
</reference>
<evidence type="ECO:0000313" key="11">
    <source>
        <dbReference type="Proteomes" id="UP001152797"/>
    </source>
</evidence>
<dbReference type="PANTHER" id="PTHR12461:SF105">
    <property type="entry name" value="HYPOXIA-INDUCIBLE FACTOR 1-ALPHA INHIBITOR"/>
    <property type="match status" value="1"/>
</dbReference>
<accession>A0A9P1GD99</accession>
<dbReference type="SMART" id="SM00558">
    <property type="entry name" value="JmjC"/>
    <property type="match status" value="1"/>
</dbReference>
<dbReference type="EMBL" id="CAMXCT010004447">
    <property type="protein sequence ID" value="CAI4009145.1"/>
    <property type="molecule type" value="Genomic_DNA"/>
</dbReference>
<keyword evidence="5" id="KW-0472">Membrane</keyword>
<dbReference type="InterPro" id="IPR041667">
    <property type="entry name" value="Cupin_8"/>
</dbReference>
<feature type="region of interest" description="Disordered" evidence="6">
    <location>
        <begin position="1322"/>
        <end position="1388"/>
    </location>
</feature>
<organism evidence="9">
    <name type="scientific">Cladocopium goreaui</name>
    <dbReference type="NCBI Taxonomy" id="2562237"/>
    <lineage>
        <taxon>Eukaryota</taxon>
        <taxon>Sar</taxon>
        <taxon>Alveolata</taxon>
        <taxon>Dinophyceae</taxon>
        <taxon>Suessiales</taxon>
        <taxon>Symbiodiniaceae</taxon>
        <taxon>Cladocopium</taxon>
    </lineage>
</organism>
<feature type="region of interest" description="Disordered" evidence="6">
    <location>
        <begin position="1410"/>
        <end position="1448"/>
    </location>
</feature>
<comment type="subcellular location">
    <subcellularLocation>
        <location evidence="1">Membrane</location>
    </subcellularLocation>
</comment>
<feature type="compositionally biased region" description="Basic and acidic residues" evidence="6">
    <location>
        <begin position="1377"/>
        <end position="1388"/>
    </location>
</feature>
<protein>
    <submittedName>
        <fullName evidence="9">Uncharacterized protein</fullName>
    </submittedName>
</protein>
<feature type="domain" description="JmjC" evidence="8">
    <location>
        <begin position="566"/>
        <end position="756"/>
    </location>
</feature>
<evidence type="ECO:0000313" key="9">
    <source>
        <dbReference type="EMBL" id="CAI4009145.1"/>
    </source>
</evidence>
<evidence type="ECO:0000256" key="6">
    <source>
        <dbReference type="SAM" id="MobiDB-lite"/>
    </source>
</evidence>
<evidence type="ECO:0000256" key="3">
    <source>
        <dbReference type="ARBA" id="ARBA00022692"/>
    </source>
</evidence>
<feature type="region of interest" description="Disordered" evidence="6">
    <location>
        <begin position="320"/>
        <end position="350"/>
    </location>
</feature>
<dbReference type="PROSITE" id="PS51184">
    <property type="entry name" value="JMJC"/>
    <property type="match status" value="1"/>
</dbReference>
<feature type="compositionally biased region" description="Basic and acidic residues" evidence="6">
    <location>
        <begin position="945"/>
        <end position="1007"/>
    </location>
</feature>